<keyword evidence="8" id="KW-1185">Reference proteome</keyword>
<evidence type="ECO:0000256" key="6">
    <source>
        <dbReference type="SAM" id="Phobius"/>
    </source>
</evidence>
<sequence>MTGWAPPAGASGPVWTTLYAAIGVAGWRLWTRRAGATVLGLHAGQLALNASWPPAFFTLRKKKLSLAVVAALDAAVAAEIAAAARRGRAAAGLLAPYLAWSLYATALTAAVGDPGGAS</sequence>
<dbReference type="PANTHER" id="PTHR10057:SF0">
    <property type="entry name" value="TRANSLOCATOR PROTEIN"/>
    <property type="match status" value="1"/>
</dbReference>
<protein>
    <recommendedName>
        <fullName evidence="9">Tryptophan-rich sensory protein</fullName>
    </recommendedName>
</protein>
<comment type="caution">
    <text evidence="7">The sequence shown here is derived from an EMBL/GenBank/DDBJ whole genome shotgun (WGS) entry which is preliminary data.</text>
</comment>
<evidence type="ECO:0000313" key="8">
    <source>
        <dbReference type="Proteomes" id="UP001501624"/>
    </source>
</evidence>
<accession>A0ABP7HGQ8</accession>
<dbReference type="Proteomes" id="UP001501624">
    <property type="component" value="Unassembled WGS sequence"/>
</dbReference>
<organism evidence="7 8">
    <name type="scientific">Amycolatopsis tucumanensis</name>
    <dbReference type="NCBI Taxonomy" id="401106"/>
    <lineage>
        <taxon>Bacteria</taxon>
        <taxon>Bacillati</taxon>
        <taxon>Actinomycetota</taxon>
        <taxon>Actinomycetes</taxon>
        <taxon>Pseudonocardiales</taxon>
        <taxon>Pseudonocardiaceae</taxon>
        <taxon>Amycolatopsis</taxon>
    </lineage>
</organism>
<keyword evidence="3 6" id="KW-0812">Transmembrane</keyword>
<dbReference type="Gene3D" id="1.20.1260.100">
    <property type="entry name" value="TspO/MBR protein"/>
    <property type="match status" value="1"/>
</dbReference>
<evidence type="ECO:0000256" key="5">
    <source>
        <dbReference type="ARBA" id="ARBA00023136"/>
    </source>
</evidence>
<dbReference type="PANTHER" id="PTHR10057">
    <property type="entry name" value="PERIPHERAL-TYPE BENZODIAZEPINE RECEPTOR"/>
    <property type="match status" value="1"/>
</dbReference>
<dbReference type="RefSeq" id="WP_237337952.1">
    <property type="nucleotide sequence ID" value="NZ_BAABCM010000001.1"/>
</dbReference>
<evidence type="ECO:0000256" key="1">
    <source>
        <dbReference type="ARBA" id="ARBA00004141"/>
    </source>
</evidence>
<gene>
    <name evidence="7" type="ORF">GCM10022380_06270</name>
</gene>
<dbReference type="InterPro" id="IPR038330">
    <property type="entry name" value="TspO/MBR-related_sf"/>
</dbReference>
<dbReference type="EMBL" id="BAABCM010000001">
    <property type="protein sequence ID" value="GAA3792307.1"/>
    <property type="molecule type" value="Genomic_DNA"/>
</dbReference>
<comment type="subcellular location">
    <subcellularLocation>
        <location evidence="1">Membrane</location>
        <topology evidence="1">Multi-pass membrane protein</topology>
    </subcellularLocation>
</comment>
<proteinExistence type="inferred from homology"/>
<dbReference type="CDD" id="cd15904">
    <property type="entry name" value="TSPO_MBR"/>
    <property type="match status" value="1"/>
</dbReference>
<feature type="transmembrane region" description="Helical" evidence="6">
    <location>
        <begin position="12"/>
        <end position="30"/>
    </location>
</feature>
<feature type="transmembrane region" description="Helical" evidence="6">
    <location>
        <begin position="90"/>
        <end position="112"/>
    </location>
</feature>
<dbReference type="InterPro" id="IPR004307">
    <property type="entry name" value="TspO_MBR"/>
</dbReference>
<evidence type="ECO:0000313" key="7">
    <source>
        <dbReference type="EMBL" id="GAA3792307.1"/>
    </source>
</evidence>
<evidence type="ECO:0000256" key="2">
    <source>
        <dbReference type="ARBA" id="ARBA00007524"/>
    </source>
</evidence>
<name>A0ABP7HGQ8_9PSEU</name>
<dbReference type="PIRSF" id="PIRSF005859">
    <property type="entry name" value="PBR"/>
    <property type="match status" value="1"/>
</dbReference>
<evidence type="ECO:0008006" key="9">
    <source>
        <dbReference type="Google" id="ProtNLM"/>
    </source>
</evidence>
<keyword evidence="5 6" id="KW-0472">Membrane</keyword>
<dbReference type="Pfam" id="PF03073">
    <property type="entry name" value="TspO_MBR"/>
    <property type="match status" value="1"/>
</dbReference>
<reference evidence="8" key="1">
    <citation type="journal article" date="2019" name="Int. J. Syst. Evol. Microbiol.">
        <title>The Global Catalogue of Microorganisms (GCM) 10K type strain sequencing project: providing services to taxonomists for standard genome sequencing and annotation.</title>
        <authorList>
            <consortium name="The Broad Institute Genomics Platform"/>
            <consortium name="The Broad Institute Genome Sequencing Center for Infectious Disease"/>
            <person name="Wu L."/>
            <person name="Ma J."/>
        </authorList>
    </citation>
    <scope>NUCLEOTIDE SEQUENCE [LARGE SCALE GENOMIC DNA]</scope>
    <source>
        <strain evidence="8">JCM 17017</strain>
    </source>
</reference>
<keyword evidence="4 6" id="KW-1133">Transmembrane helix</keyword>
<evidence type="ECO:0000256" key="3">
    <source>
        <dbReference type="ARBA" id="ARBA00022692"/>
    </source>
</evidence>
<evidence type="ECO:0000256" key="4">
    <source>
        <dbReference type="ARBA" id="ARBA00022989"/>
    </source>
</evidence>
<comment type="similarity">
    <text evidence="2">Belongs to the TspO/BZRP family.</text>
</comment>